<dbReference type="InterPro" id="IPR006680">
    <property type="entry name" value="Amidohydro-rel"/>
</dbReference>
<dbReference type="Gene3D" id="2.30.40.10">
    <property type="entry name" value="Urease, subunit C, domain 1"/>
    <property type="match status" value="1"/>
</dbReference>
<dbReference type="SUPFAM" id="SSF51556">
    <property type="entry name" value="Metallo-dependent hydrolases"/>
    <property type="match status" value="1"/>
</dbReference>
<feature type="domain" description="Amidohydrolase-related" evidence="2">
    <location>
        <begin position="66"/>
        <end position="436"/>
    </location>
</feature>
<keyword evidence="1" id="KW-0378">Hydrolase</keyword>
<name>A0ABQ7KB55_9FUNG</name>
<feature type="non-terminal residue" evidence="3">
    <location>
        <position position="1"/>
    </location>
</feature>
<dbReference type="EMBL" id="JAAAIM010000116">
    <property type="protein sequence ID" value="KAG0294495.1"/>
    <property type="molecule type" value="Genomic_DNA"/>
</dbReference>
<reference evidence="3 4" key="1">
    <citation type="journal article" date="2020" name="Fungal Divers.">
        <title>Resolving the Mortierellaceae phylogeny through synthesis of multi-gene phylogenetics and phylogenomics.</title>
        <authorList>
            <person name="Vandepol N."/>
            <person name="Liber J."/>
            <person name="Desiro A."/>
            <person name="Na H."/>
            <person name="Kennedy M."/>
            <person name="Barry K."/>
            <person name="Grigoriev I.V."/>
            <person name="Miller A.N."/>
            <person name="O'Donnell K."/>
            <person name="Stajich J.E."/>
            <person name="Bonito G."/>
        </authorList>
    </citation>
    <scope>NUCLEOTIDE SEQUENCE [LARGE SCALE GENOMIC DNA]</scope>
    <source>
        <strain evidence="3 4">AD045</strain>
    </source>
</reference>
<dbReference type="InterPro" id="IPR050287">
    <property type="entry name" value="MTA/SAH_deaminase"/>
</dbReference>
<evidence type="ECO:0000256" key="1">
    <source>
        <dbReference type="ARBA" id="ARBA00022801"/>
    </source>
</evidence>
<organism evidence="3 4">
    <name type="scientific">Linnemannia gamsii</name>
    <dbReference type="NCBI Taxonomy" id="64522"/>
    <lineage>
        <taxon>Eukaryota</taxon>
        <taxon>Fungi</taxon>
        <taxon>Fungi incertae sedis</taxon>
        <taxon>Mucoromycota</taxon>
        <taxon>Mortierellomycotina</taxon>
        <taxon>Mortierellomycetes</taxon>
        <taxon>Mortierellales</taxon>
        <taxon>Mortierellaceae</taxon>
        <taxon>Linnemannia</taxon>
    </lineage>
</organism>
<dbReference type="InterPro" id="IPR032466">
    <property type="entry name" value="Metal_Hydrolase"/>
</dbReference>
<evidence type="ECO:0000259" key="2">
    <source>
        <dbReference type="Pfam" id="PF01979"/>
    </source>
</evidence>
<dbReference type="PANTHER" id="PTHR43794:SF11">
    <property type="entry name" value="AMIDOHYDROLASE-RELATED DOMAIN-CONTAINING PROTEIN"/>
    <property type="match status" value="1"/>
</dbReference>
<comment type="caution">
    <text evidence="3">The sequence shown here is derived from an EMBL/GenBank/DDBJ whole genome shotgun (WGS) entry which is preliminary data.</text>
</comment>
<dbReference type="Gene3D" id="3.20.20.140">
    <property type="entry name" value="Metal-dependent hydrolases"/>
    <property type="match status" value="1"/>
</dbReference>
<evidence type="ECO:0000313" key="4">
    <source>
        <dbReference type="Proteomes" id="UP001194696"/>
    </source>
</evidence>
<gene>
    <name evidence="3" type="ORF">BGZ96_001026</name>
</gene>
<evidence type="ECO:0000313" key="3">
    <source>
        <dbReference type="EMBL" id="KAG0294495.1"/>
    </source>
</evidence>
<dbReference type="PANTHER" id="PTHR43794">
    <property type="entry name" value="AMINOHYDROLASE SSNA-RELATED"/>
    <property type="match status" value="1"/>
</dbReference>
<sequence length="506" mass="55797">AAATEKGSSILLKGATIIAYDDKKDELDIIRGGSLLIINDRIADVGKNLSTPIPEGIEVVDVTDSIITPGFVDTHKHSWQHLYQTLGPNILLGDYVYKFSGLSKITTHISADDSYISTLMSLTDSLNAGVTSVLDHAHGTFSPEHSDAMLKAHINSGARVWNAYSIVPIASTKGGKFHLDWEGQEPGGWKWKQLEQLAKQAPWADGRVQLGLAWEMGREDAEIKYGFDRASELNVSVVTLHHVGYPMQPSGVPPKFIHQLNDWGYLNKSYPVVFSHGTVADGADLNILRNTNHFISVTPESEHHYAHGQLFTSALFEQAALGIDTSYTFSSDMLTQMRLQLQSTRSTGANIAHYNFRFANNTAMTVDQAFLLGTRNGGLALRRPDIGVIKKGAKADVVIFNTDNTATSAFDDPVAAVVLHSHVGNIEHVIVDGKWVKRDFKLVGLDWKETKATFVQSARKIQKIMKEYSKDWGRLRAEMSEAIGWSGDEFMNVPQVRVDPSVLKKA</sequence>
<dbReference type="InterPro" id="IPR011059">
    <property type="entry name" value="Metal-dep_hydrolase_composite"/>
</dbReference>
<proteinExistence type="predicted"/>
<dbReference type="SUPFAM" id="SSF51338">
    <property type="entry name" value="Composite domain of metallo-dependent hydrolases"/>
    <property type="match status" value="2"/>
</dbReference>
<keyword evidence="4" id="KW-1185">Reference proteome</keyword>
<dbReference type="Proteomes" id="UP001194696">
    <property type="component" value="Unassembled WGS sequence"/>
</dbReference>
<accession>A0ABQ7KB55</accession>
<protein>
    <recommendedName>
        <fullName evidence="2">Amidohydrolase-related domain-containing protein</fullName>
    </recommendedName>
</protein>
<dbReference type="Pfam" id="PF01979">
    <property type="entry name" value="Amidohydro_1"/>
    <property type="match status" value="1"/>
</dbReference>